<evidence type="ECO:0000313" key="8">
    <source>
        <dbReference type="EMBL" id="MBU5486241.1"/>
    </source>
</evidence>
<accession>A0ABS6ELX7</accession>
<keyword evidence="5" id="KW-0239">DNA-directed DNA polymerase</keyword>
<evidence type="ECO:0000256" key="6">
    <source>
        <dbReference type="ARBA" id="ARBA00049244"/>
    </source>
</evidence>
<comment type="catalytic activity">
    <reaction evidence="6">
        <text>DNA(n) + a 2'-deoxyribonucleoside 5'-triphosphate = DNA(n+1) + diphosphate</text>
        <dbReference type="Rhea" id="RHEA:22508"/>
        <dbReference type="Rhea" id="RHEA-COMP:17339"/>
        <dbReference type="Rhea" id="RHEA-COMP:17340"/>
        <dbReference type="ChEBI" id="CHEBI:33019"/>
        <dbReference type="ChEBI" id="CHEBI:61560"/>
        <dbReference type="ChEBI" id="CHEBI:173112"/>
        <dbReference type="EC" id="2.7.7.7"/>
    </reaction>
</comment>
<evidence type="ECO:0000313" key="9">
    <source>
        <dbReference type="Proteomes" id="UP000726170"/>
    </source>
</evidence>
<keyword evidence="9" id="KW-1185">Reference proteome</keyword>
<sequence>MDYIIGHDHIKNQIVNSINSGRFSHAYLICGEDGIGKSLIAKGIACLLLGKEPNKEYADIIECKISKNKKSIGVEEIRNIIEETNTKPYEGDKKVIIIYNAELMTMQAQNAFLKTLEEPPRGVFIIMLCEEAENILDTVKSRCQVYKLNHLSNDEMRQFLINKYPHLSEEELNIISVISDCIPGRGEKYIGNSNLKEIRDNVLCILNSLANKDLDILSYEEILTKYKSIWKETLTWFLSYERDIMIYKETGKNSLIINLDKLDDIKNLAEVFSFTQLNDIMEIIKDTRDKLESNVNTSLVFDAMLLKMQEV</sequence>
<feature type="domain" description="DNA polymerase III delta subunit C-terminal" evidence="7">
    <location>
        <begin position="194"/>
        <end position="309"/>
    </location>
</feature>
<proteinExistence type="predicted"/>
<protein>
    <recommendedName>
        <fullName evidence="1">DNA-directed DNA polymerase</fullName>
        <ecNumber evidence="1">2.7.7.7</ecNumber>
    </recommendedName>
</protein>
<dbReference type="EC" id="2.7.7.7" evidence="1"/>
<dbReference type="PANTHER" id="PTHR11669">
    <property type="entry name" value="REPLICATION FACTOR C / DNA POLYMERASE III GAMMA-TAU SUBUNIT"/>
    <property type="match status" value="1"/>
</dbReference>
<dbReference type="GO" id="GO:0003887">
    <property type="term" value="F:DNA-directed DNA polymerase activity"/>
    <property type="evidence" value="ECO:0007669"/>
    <property type="project" value="UniProtKB-EC"/>
</dbReference>
<evidence type="ECO:0000256" key="2">
    <source>
        <dbReference type="ARBA" id="ARBA00022679"/>
    </source>
</evidence>
<evidence type="ECO:0000256" key="4">
    <source>
        <dbReference type="ARBA" id="ARBA00022705"/>
    </source>
</evidence>
<dbReference type="Pfam" id="PF13177">
    <property type="entry name" value="DNA_pol3_delta2"/>
    <property type="match status" value="1"/>
</dbReference>
<dbReference type="NCBIfam" id="NF004047">
    <property type="entry name" value="PRK05564.1"/>
    <property type="match status" value="1"/>
</dbReference>
<dbReference type="Pfam" id="PF09115">
    <property type="entry name" value="DNApol3-delta_C"/>
    <property type="match status" value="1"/>
</dbReference>
<keyword evidence="3 8" id="KW-0548">Nucleotidyltransferase</keyword>
<organism evidence="8 9">
    <name type="scientific">Clostridium mobile</name>
    <dbReference type="NCBI Taxonomy" id="2841512"/>
    <lineage>
        <taxon>Bacteria</taxon>
        <taxon>Bacillati</taxon>
        <taxon>Bacillota</taxon>
        <taxon>Clostridia</taxon>
        <taxon>Eubacteriales</taxon>
        <taxon>Clostridiaceae</taxon>
        <taxon>Clostridium</taxon>
    </lineage>
</organism>
<dbReference type="Proteomes" id="UP000726170">
    <property type="component" value="Unassembled WGS sequence"/>
</dbReference>
<gene>
    <name evidence="8" type="ORF">KQI86_18130</name>
</gene>
<reference evidence="8 9" key="1">
    <citation type="submission" date="2021-06" db="EMBL/GenBank/DDBJ databases">
        <authorList>
            <person name="Sun Q."/>
            <person name="Li D."/>
        </authorList>
    </citation>
    <scope>NUCLEOTIDE SEQUENCE [LARGE SCALE GENOMIC DNA]</scope>
    <source>
        <strain evidence="8 9">MSJ-11</strain>
    </source>
</reference>
<evidence type="ECO:0000256" key="5">
    <source>
        <dbReference type="ARBA" id="ARBA00022932"/>
    </source>
</evidence>
<dbReference type="CDD" id="cd00009">
    <property type="entry name" value="AAA"/>
    <property type="match status" value="1"/>
</dbReference>
<comment type="caution">
    <text evidence="8">The sequence shown here is derived from an EMBL/GenBank/DDBJ whole genome shotgun (WGS) entry which is preliminary data.</text>
</comment>
<dbReference type="EMBL" id="JAHLQF010000004">
    <property type="protein sequence ID" value="MBU5486241.1"/>
    <property type="molecule type" value="Genomic_DNA"/>
</dbReference>
<dbReference type="PANTHER" id="PTHR11669:SF8">
    <property type="entry name" value="DNA POLYMERASE III SUBUNIT DELTA"/>
    <property type="match status" value="1"/>
</dbReference>
<dbReference type="InterPro" id="IPR015199">
    <property type="entry name" value="DNA_pol_III_delta_C"/>
</dbReference>
<keyword evidence="2 8" id="KW-0808">Transferase</keyword>
<name>A0ABS6ELX7_9CLOT</name>
<dbReference type="RefSeq" id="WP_216440819.1">
    <property type="nucleotide sequence ID" value="NZ_JAHLQF010000004.1"/>
</dbReference>
<evidence type="ECO:0000259" key="7">
    <source>
        <dbReference type="Pfam" id="PF09115"/>
    </source>
</evidence>
<evidence type="ECO:0000256" key="3">
    <source>
        <dbReference type="ARBA" id="ARBA00022695"/>
    </source>
</evidence>
<keyword evidence="4" id="KW-0235">DNA replication</keyword>
<evidence type="ECO:0000256" key="1">
    <source>
        <dbReference type="ARBA" id="ARBA00012417"/>
    </source>
</evidence>
<dbReference type="InterPro" id="IPR050238">
    <property type="entry name" value="DNA_Rep/Repair_Clamp_Loader"/>
</dbReference>